<evidence type="ECO:0000313" key="1">
    <source>
        <dbReference type="EMBL" id="MBM5460289.1"/>
    </source>
</evidence>
<reference evidence="1 2" key="1">
    <citation type="submission" date="2020-08" db="EMBL/GenBank/DDBJ databases">
        <title>Description of novel Pseudomonas species.</title>
        <authorList>
            <person name="Duman M."/>
            <person name="Mulet M."/>
            <person name="Altun S."/>
            <person name="Saticioglu I.B."/>
            <person name="Lalucat J."/>
            <person name="Garcia-Valdes E."/>
        </authorList>
    </citation>
    <scope>NUCLEOTIDE SEQUENCE [LARGE SCALE GENOMIC DNA]</scope>
    <source>
        <strain evidence="1 2">P66</strain>
    </source>
</reference>
<organism evidence="1 2">
    <name type="scientific">Pseudomonas arcuscaelestis</name>
    <dbReference type="NCBI Taxonomy" id="2710591"/>
    <lineage>
        <taxon>Bacteria</taxon>
        <taxon>Pseudomonadati</taxon>
        <taxon>Pseudomonadota</taxon>
        <taxon>Gammaproteobacteria</taxon>
        <taxon>Pseudomonadales</taxon>
        <taxon>Pseudomonadaceae</taxon>
        <taxon>Pseudomonas</taxon>
    </lineage>
</organism>
<keyword evidence="2" id="KW-1185">Reference proteome</keyword>
<protein>
    <submittedName>
        <fullName evidence="1">Uncharacterized protein</fullName>
    </submittedName>
</protein>
<proteinExistence type="predicted"/>
<dbReference type="EMBL" id="JACOPV010000015">
    <property type="protein sequence ID" value="MBM5460289.1"/>
    <property type="molecule type" value="Genomic_DNA"/>
</dbReference>
<accession>A0ABS2C334</accession>
<dbReference type="Proteomes" id="UP000745663">
    <property type="component" value="Unassembled WGS sequence"/>
</dbReference>
<sequence length="671" mass="73348">MATIPIGPSVARVLPDAQQNRVITMDPSLQSRGAQQVADAVQRTAMNVLDNKQREDQALARVRASNALFERETQISTINNDLAEQVRLGTLGHDKLEEAYTSAVSKLEPLKMDGLDDAAREGMGLAQQRLQLQGQDGIRKLAIGARADAAKGDLATRLDLIGKEAAMPGADISKLNARLDSEDVDMAGRLAFGDMWASRKQEAKDANWTTQATQRVVAARDGLGNLQQIEHDLTAADGFYAGKLDPEKRNQLLNTVTGRIYQVKEHQQRQGEMREMKAERVLAQMDRQAATGIPPTVAEQQRWRESLAGTSMAGEYNTRVQEMNEVQDLLRKPMLEQQQYLDSKRRQMAETGGSPASISNLNRLQTAVDNNIKMMREDPLTFNAMRTGQDVEPLDISGIATPEGQVKLAEQLGQRYDIVNSVRSAYGPQVARNPWKPGEQAMLAAVLAQADDSTKLTIFSTLAQSAPTGADYAASIKPLVADQPVTVLAGFATFKGYKGPDGTDVPKMLLQGQKILADKSVPMPEETKLAAAFDERVGLSLTPGSQQREQAYLGFKALYASTAMATGKGYETGDDPDSKTADKAVEMATGGIAERASHKVIKPYGMTDHVFNKVVDIELEGLSKRTEFPIGQLEDMPLEPVPGKEGIYYLMNADRIQVDPKTNEPMIVRVK</sequence>
<name>A0ABS2C334_9PSED</name>
<evidence type="ECO:0000313" key="2">
    <source>
        <dbReference type="Proteomes" id="UP000745663"/>
    </source>
</evidence>
<gene>
    <name evidence="1" type="ORF">H8F21_22245</name>
</gene>
<comment type="caution">
    <text evidence="1">The sequence shown here is derived from an EMBL/GenBank/DDBJ whole genome shotgun (WGS) entry which is preliminary data.</text>
</comment>
<dbReference type="RefSeq" id="WP_203585343.1">
    <property type="nucleotide sequence ID" value="NZ_JACOPV010000015.1"/>
</dbReference>